<name>A0AA38F9I3_TAXCH</name>
<dbReference type="AlphaFoldDB" id="A0AA38F9I3"/>
<sequence length="54" mass="6260">MENRKIGQGQTPKARLYAGTVESRLGMQRRTVAKLWDKKKQQEENKEAKCGNRI</sequence>
<comment type="caution">
    <text evidence="1">The sequence shown here is derived from an EMBL/GenBank/DDBJ whole genome shotgun (WGS) entry which is preliminary data.</text>
</comment>
<proteinExistence type="predicted"/>
<gene>
    <name evidence="1" type="ORF">KI387_041852</name>
</gene>
<evidence type="ECO:0000313" key="2">
    <source>
        <dbReference type="Proteomes" id="UP000824469"/>
    </source>
</evidence>
<protein>
    <submittedName>
        <fullName evidence="1">Uncharacterized protein</fullName>
    </submittedName>
</protein>
<organism evidence="1 2">
    <name type="scientific">Taxus chinensis</name>
    <name type="common">Chinese yew</name>
    <name type="synonym">Taxus wallichiana var. chinensis</name>
    <dbReference type="NCBI Taxonomy" id="29808"/>
    <lineage>
        <taxon>Eukaryota</taxon>
        <taxon>Viridiplantae</taxon>
        <taxon>Streptophyta</taxon>
        <taxon>Embryophyta</taxon>
        <taxon>Tracheophyta</taxon>
        <taxon>Spermatophyta</taxon>
        <taxon>Pinopsida</taxon>
        <taxon>Pinidae</taxon>
        <taxon>Conifers II</taxon>
        <taxon>Cupressales</taxon>
        <taxon>Taxaceae</taxon>
        <taxon>Taxus</taxon>
    </lineage>
</organism>
<keyword evidence="2" id="KW-1185">Reference proteome</keyword>
<dbReference type="Proteomes" id="UP000824469">
    <property type="component" value="Unassembled WGS sequence"/>
</dbReference>
<accession>A0AA38F9I3</accession>
<dbReference type="EMBL" id="JAHRHJ020001942">
    <property type="protein sequence ID" value="KAH9292962.1"/>
    <property type="molecule type" value="Genomic_DNA"/>
</dbReference>
<evidence type="ECO:0000313" key="1">
    <source>
        <dbReference type="EMBL" id="KAH9292962.1"/>
    </source>
</evidence>
<feature type="non-terminal residue" evidence="1">
    <location>
        <position position="54"/>
    </location>
</feature>
<reference evidence="1 2" key="1">
    <citation type="journal article" date="2021" name="Nat. Plants">
        <title>The Taxus genome provides insights into paclitaxel biosynthesis.</title>
        <authorList>
            <person name="Xiong X."/>
            <person name="Gou J."/>
            <person name="Liao Q."/>
            <person name="Li Y."/>
            <person name="Zhou Q."/>
            <person name="Bi G."/>
            <person name="Li C."/>
            <person name="Du R."/>
            <person name="Wang X."/>
            <person name="Sun T."/>
            <person name="Guo L."/>
            <person name="Liang H."/>
            <person name="Lu P."/>
            <person name="Wu Y."/>
            <person name="Zhang Z."/>
            <person name="Ro D.K."/>
            <person name="Shang Y."/>
            <person name="Huang S."/>
            <person name="Yan J."/>
        </authorList>
    </citation>
    <scope>NUCLEOTIDE SEQUENCE [LARGE SCALE GENOMIC DNA]</scope>
    <source>
        <strain evidence="1">Ta-2019</strain>
    </source>
</reference>